<keyword evidence="1" id="KW-1185">Reference proteome</keyword>
<dbReference type="AlphaFoldDB" id="A0A914ZIS9"/>
<dbReference type="Proteomes" id="UP000887569">
    <property type="component" value="Unplaced"/>
</dbReference>
<proteinExistence type="predicted"/>
<evidence type="ECO:0000313" key="2">
    <source>
        <dbReference type="WBParaSite" id="PgB03_g108_t15"/>
    </source>
</evidence>
<reference evidence="2" key="1">
    <citation type="submission" date="2022-11" db="UniProtKB">
        <authorList>
            <consortium name="WormBaseParasite"/>
        </authorList>
    </citation>
    <scope>IDENTIFICATION</scope>
</reference>
<protein>
    <submittedName>
        <fullName evidence="2">Secreted protein</fullName>
    </submittedName>
</protein>
<sequence length="81" mass="9740">MRVVWHLAFDKRPHLFAFTVCARSFRVDVQKCRRKQKKKSILFLQRPLWTSRQSLRMRSKLKSLQAKTPNRCAYCSQLDIT</sequence>
<accession>A0A914ZIS9</accession>
<organism evidence="1 2">
    <name type="scientific">Parascaris univalens</name>
    <name type="common">Nematode worm</name>
    <dbReference type="NCBI Taxonomy" id="6257"/>
    <lineage>
        <taxon>Eukaryota</taxon>
        <taxon>Metazoa</taxon>
        <taxon>Ecdysozoa</taxon>
        <taxon>Nematoda</taxon>
        <taxon>Chromadorea</taxon>
        <taxon>Rhabditida</taxon>
        <taxon>Spirurina</taxon>
        <taxon>Ascaridomorpha</taxon>
        <taxon>Ascaridoidea</taxon>
        <taxon>Ascarididae</taxon>
        <taxon>Parascaris</taxon>
    </lineage>
</organism>
<dbReference type="WBParaSite" id="PgB03_g108_t15">
    <property type="protein sequence ID" value="PgB03_g108_t15"/>
    <property type="gene ID" value="PgB03_g108"/>
</dbReference>
<name>A0A914ZIS9_PARUN</name>
<evidence type="ECO:0000313" key="1">
    <source>
        <dbReference type="Proteomes" id="UP000887569"/>
    </source>
</evidence>